<dbReference type="InterPro" id="IPR055170">
    <property type="entry name" value="GFO_IDH_MocA-like_dom"/>
</dbReference>
<dbReference type="RefSeq" id="WP_208845567.1">
    <property type="nucleotide sequence ID" value="NZ_JAGGDJ010000001.1"/>
</dbReference>
<dbReference type="SUPFAM" id="SSF51735">
    <property type="entry name" value="NAD(P)-binding Rossmann-fold domains"/>
    <property type="match status" value="1"/>
</dbReference>
<dbReference type="Pfam" id="PF22725">
    <property type="entry name" value="GFO_IDH_MocA_C3"/>
    <property type="match status" value="1"/>
</dbReference>
<protein>
    <submittedName>
        <fullName evidence="5">Gfo/Idh/MocA family oxidoreductase</fullName>
    </submittedName>
</protein>
<evidence type="ECO:0000256" key="1">
    <source>
        <dbReference type="ARBA" id="ARBA00010928"/>
    </source>
</evidence>
<dbReference type="Pfam" id="PF01408">
    <property type="entry name" value="GFO_IDH_MocA"/>
    <property type="match status" value="1"/>
</dbReference>
<feature type="domain" description="Gfo/Idh/MocA-like oxidoreductase N-terminal" evidence="3">
    <location>
        <begin position="5"/>
        <end position="123"/>
    </location>
</feature>
<organism evidence="5 6">
    <name type="scientific">Paenibacillus artemisiicola</name>
    <dbReference type="NCBI Taxonomy" id="1172618"/>
    <lineage>
        <taxon>Bacteria</taxon>
        <taxon>Bacillati</taxon>
        <taxon>Bacillota</taxon>
        <taxon>Bacilli</taxon>
        <taxon>Bacillales</taxon>
        <taxon>Paenibacillaceae</taxon>
        <taxon>Paenibacillus</taxon>
    </lineage>
</organism>
<reference evidence="5 6" key="1">
    <citation type="submission" date="2021-03" db="EMBL/GenBank/DDBJ databases">
        <title>Paenibacillus artemisicola MWE-103 whole genome sequence.</title>
        <authorList>
            <person name="Ham Y.J."/>
        </authorList>
    </citation>
    <scope>NUCLEOTIDE SEQUENCE [LARGE SCALE GENOMIC DNA]</scope>
    <source>
        <strain evidence="5 6">MWE-103</strain>
    </source>
</reference>
<evidence type="ECO:0000313" key="5">
    <source>
        <dbReference type="EMBL" id="MBO7742579.1"/>
    </source>
</evidence>
<dbReference type="Gene3D" id="3.40.50.720">
    <property type="entry name" value="NAD(P)-binding Rossmann-like Domain"/>
    <property type="match status" value="1"/>
</dbReference>
<keyword evidence="6" id="KW-1185">Reference proteome</keyword>
<dbReference type="PANTHER" id="PTHR43708:SF5">
    <property type="entry name" value="CONSERVED EXPRESSED OXIDOREDUCTASE (EUROFUNG)-RELATED"/>
    <property type="match status" value="1"/>
</dbReference>
<sequence length="355" mass="38323">MNDTIGVGILGFAHGHVNAYCEEWTKRPELGVRVVAGWDHDAARLRAAAGAYGSQAHEDARALLAREDVRAVVIAAETSRHAELAELAAAAGKAIVLQKPIALTMAEADRIVDAVRRHGVPFTLAWQMRVDPQNVQMKQWLKDGTLGQAFMVRRRHGLNAGLNAGFADTWHVDPASNRDIWADDASHAADFILWLLGEPESVTAEIASLYNPRIPSDNGIAIFRYPGGPVAEICCSFTCHAAQNTTEIVAERGTVVQNYGDAPSANAPRPDGGAGLRRFDPAANAWADSEIASPPGHYERIRGLAEPLAAFLRGERGPIATAEEGRTVLRMVLATYVSSREGRRVPLEDAAVYDV</sequence>
<gene>
    <name evidence="5" type="ORF">I8J29_00125</name>
</gene>
<accession>A0ABS3W2P8</accession>
<dbReference type="InterPro" id="IPR036291">
    <property type="entry name" value="NAD(P)-bd_dom_sf"/>
</dbReference>
<comment type="similarity">
    <text evidence="1">Belongs to the Gfo/Idh/MocA family.</text>
</comment>
<evidence type="ECO:0000313" key="6">
    <source>
        <dbReference type="Proteomes" id="UP000670947"/>
    </source>
</evidence>
<dbReference type="InterPro" id="IPR051317">
    <property type="entry name" value="Gfo/Idh/MocA_oxidoreduct"/>
</dbReference>
<feature type="domain" description="GFO/IDH/MocA-like oxidoreductase" evidence="4">
    <location>
        <begin position="136"/>
        <end position="255"/>
    </location>
</feature>
<keyword evidence="2" id="KW-0560">Oxidoreductase</keyword>
<dbReference type="EMBL" id="JAGGDJ010000001">
    <property type="protein sequence ID" value="MBO7742579.1"/>
    <property type="molecule type" value="Genomic_DNA"/>
</dbReference>
<dbReference type="PANTHER" id="PTHR43708">
    <property type="entry name" value="CONSERVED EXPRESSED OXIDOREDUCTASE (EUROFUNG)"/>
    <property type="match status" value="1"/>
</dbReference>
<evidence type="ECO:0000256" key="2">
    <source>
        <dbReference type="ARBA" id="ARBA00023002"/>
    </source>
</evidence>
<dbReference type="Gene3D" id="3.30.360.10">
    <property type="entry name" value="Dihydrodipicolinate Reductase, domain 2"/>
    <property type="match status" value="1"/>
</dbReference>
<evidence type="ECO:0000259" key="3">
    <source>
        <dbReference type="Pfam" id="PF01408"/>
    </source>
</evidence>
<dbReference type="InterPro" id="IPR000683">
    <property type="entry name" value="Gfo/Idh/MocA-like_OxRdtase_N"/>
</dbReference>
<dbReference type="SUPFAM" id="SSF55347">
    <property type="entry name" value="Glyceraldehyde-3-phosphate dehydrogenase-like, C-terminal domain"/>
    <property type="match status" value="1"/>
</dbReference>
<name>A0ABS3W2P8_9BACL</name>
<evidence type="ECO:0000259" key="4">
    <source>
        <dbReference type="Pfam" id="PF22725"/>
    </source>
</evidence>
<proteinExistence type="inferred from homology"/>
<comment type="caution">
    <text evidence="5">The sequence shown here is derived from an EMBL/GenBank/DDBJ whole genome shotgun (WGS) entry which is preliminary data.</text>
</comment>
<dbReference type="Proteomes" id="UP000670947">
    <property type="component" value="Unassembled WGS sequence"/>
</dbReference>